<keyword evidence="2" id="KW-0378">Hydrolase</keyword>
<evidence type="ECO:0000259" key="3">
    <source>
        <dbReference type="Pfam" id="PF02016"/>
    </source>
</evidence>
<dbReference type="PIRSF" id="PIRSF028757">
    <property type="entry name" value="LD-carboxypeptidase"/>
    <property type="match status" value="1"/>
</dbReference>
<dbReference type="Pfam" id="PF02016">
    <property type="entry name" value="Peptidase_S66"/>
    <property type="match status" value="1"/>
</dbReference>
<dbReference type="SUPFAM" id="SSF52317">
    <property type="entry name" value="Class I glutamine amidotransferase-like"/>
    <property type="match status" value="1"/>
</dbReference>
<evidence type="ECO:0000256" key="2">
    <source>
        <dbReference type="ARBA" id="ARBA00022801"/>
    </source>
</evidence>
<evidence type="ECO:0000313" key="6">
    <source>
        <dbReference type="Proteomes" id="UP000638560"/>
    </source>
</evidence>
<dbReference type="PANTHER" id="PTHR30237">
    <property type="entry name" value="MURAMOYLTETRAPEPTIDE CARBOXYPEPTIDASE"/>
    <property type="match status" value="1"/>
</dbReference>
<dbReference type="InterPro" id="IPR040921">
    <property type="entry name" value="Peptidase_S66C"/>
</dbReference>
<keyword evidence="6" id="KW-1185">Reference proteome</keyword>
<evidence type="ECO:0000259" key="4">
    <source>
        <dbReference type="Pfam" id="PF17676"/>
    </source>
</evidence>
<dbReference type="InterPro" id="IPR027478">
    <property type="entry name" value="LdcA_N"/>
</dbReference>
<gene>
    <name evidence="5" type="ORF">I0C86_25145</name>
</gene>
<accession>A0ABS0H1M2</accession>
<dbReference type="Pfam" id="PF17676">
    <property type="entry name" value="Peptidase_S66C"/>
    <property type="match status" value="1"/>
</dbReference>
<organism evidence="5 6">
    <name type="scientific">Plantactinospora alkalitolerans</name>
    <dbReference type="NCBI Taxonomy" id="2789879"/>
    <lineage>
        <taxon>Bacteria</taxon>
        <taxon>Bacillati</taxon>
        <taxon>Actinomycetota</taxon>
        <taxon>Actinomycetes</taxon>
        <taxon>Micromonosporales</taxon>
        <taxon>Micromonosporaceae</taxon>
        <taxon>Plantactinospora</taxon>
    </lineage>
</organism>
<name>A0ABS0H1M2_9ACTN</name>
<comment type="similarity">
    <text evidence="1">Belongs to the peptidase S66 family.</text>
</comment>
<dbReference type="EMBL" id="JADPUN010000224">
    <property type="protein sequence ID" value="MBF9132211.1"/>
    <property type="molecule type" value="Genomic_DNA"/>
</dbReference>
<dbReference type="InterPro" id="IPR003507">
    <property type="entry name" value="S66_fam"/>
</dbReference>
<feature type="domain" description="LD-carboxypeptidase N-terminal" evidence="3">
    <location>
        <begin position="17"/>
        <end position="133"/>
    </location>
</feature>
<proteinExistence type="inferred from homology"/>
<dbReference type="SUPFAM" id="SSF141986">
    <property type="entry name" value="LD-carboxypeptidase A C-terminal domain-like"/>
    <property type="match status" value="1"/>
</dbReference>
<dbReference type="Gene3D" id="3.40.50.10740">
    <property type="entry name" value="Class I glutamine amidotransferase-like"/>
    <property type="match status" value="1"/>
</dbReference>
<dbReference type="InterPro" id="IPR040449">
    <property type="entry name" value="Peptidase_S66_N"/>
</dbReference>
<evidence type="ECO:0000256" key="1">
    <source>
        <dbReference type="ARBA" id="ARBA00010233"/>
    </source>
</evidence>
<dbReference type="Gene3D" id="3.50.30.60">
    <property type="entry name" value="LD-carboxypeptidase A C-terminal domain-like"/>
    <property type="match status" value="1"/>
</dbReference>
<feature type="domain" description="LD-carboxypeptidase C-terminal" evidence="4">
    <location>
        <begin position="205"/>
        <end position="317"/>
    </location>
</feature>
<dbReference type="RefSeq" id="WP_196203747.1">
    <property type="nucleotide sequence ID" value="NZ_JADPUN010000224.1"/>
</dbReference>
<evidence type="ECO:0000313" key="5">
    <source>
        <dbReference type="EMBL" id="MBF9132211.1"/>
    </source>
</evidence>
<dbReference type="InterPro" id="IPR027461">
    <property type="entry name" value="Carboxypeptidase_A_C_sf"/>
</dbReference>
<comment type="caution">
    <text evidence="5">The sequence shown here is derived from an EMBL/GenBank/DDBJ whole genome shotgun (WGS) entry which is preliminary data.</text>
</comment>
<reference evidence="5 6" key="1">
    <citation type="submission" date="2020-11" db="EMBL/GenBank/DDBJ databases">
        <title>A novel isolate from a Black sea contaminated sediment with potential to produce alkanes: Plantactinospora alkalitolerans sp. nov.</title>
        <authorList>
            <person name="Carro L."/>
            <person name="Veyisoglu A."/>
            <person name="Guven K."/>
            <person name="Schumann P."/>
            <person name="Klenk H.-P."/>
            <person name="Sahin N."/>
        </authorList>
    </citation>
    <scope>NUCLEOTIDE SEQUENCE [LARGE SCALE GENOMIC DNA]</scope>
    <source>
        <strain evidence="5 6">S1510</strain>
    </source>
</reference>
<dbReference type="InterPro" id="IPR029062">
    <property type="entry name" value="Class_I_gatase-like"/>
</dbReference>
<dbReference type="Proteomes" id="UP000638560">
    <property type="component" value="Unassembled WGS sequence"/>
</dbReference>
<protein>
    <submittedName>
        <fullName evidence="5">LD-carboxypeptidase</fullName>
    </submittedName>
</protein>
<dbReference type="CDD" id="cd07062">
    <property type="entry name" value="Peptidase_S66_mccF_like"/>
    <property type="match status" value="1"/>
</dbReference>
<sequence length="332" mass="35461">MKQELRLPPRLRAGDVVAVATPSGPSRTPGRLARGVAALRELGFEVVVGPMARTADPAERGVEARAAELNGFINDPTVRAVFVGIGGHLSNATLPHLDFAALRERPKVICGYSDITAILLGCYAQAQVVTFHGPTLLPELGEFPMVLPYTAERLWSVVGRSRPAGRLVAPDAWTDEFHAWDVDDNRAREMRPSGGWSWLSGGRGSGPLVGGNLETISALAGTPYLPDFTDAVVFLETAGANIDEIERLLTHLEMIGVFTTAAAVLFGRPFRAAEGCPERLRALLRRTLGTRLPVVADVDLGHTDPMLTLPIGVHATVDADARTLELTDAAVG</sequence>